<dbReference type="InterPro" id="IPR009351">
    <property type="entry name" value="AlkZ-like"/>
</dbReference>
<proteinExistence type="predicted"/>
<gene>
    <name evidence="1" type="ORF">ACFQ1S_47155</name>
</gene>
<dbReference type="EMBL" id="JBHTIS010004609">
    <property type="protein sequence ID" value="MFD1052646.1"/>
    <property type="molecule type" value="Genomic_DNA"/>
</dbReference>
<dbReference type="Proteomes" id="UP001597045">
    <property type="component" value="Unassembled WGS sequence"/>
</dbReference>
<dbReference type="PANTHER" id="PTHR38479">
    <property type="entry name" value="LMO0824 PROTEIN"/>
    <property type="match status" value="1"/>
</dbReference>
<feature type="non-terminal residue" evidence="1">
    <location>
        <position position="1"/>
    </location>
</feature>
<protein>
    <submittedName>
        <fullName evidence="1">DNA glycosylase AlkZ-like family protein</fullName>
    </submittedName>
</protein>
<dbReference type="PANTHER" id="PTHR38479:SF2">
    <property type="entry name" value="WINGED HELIX DNA-BINDING DOMAIN-CONTAINING PROTEIN"/>
    <property type="match status" value="1"/>
</dbReference>
<organism evidence="1 2">
    <name type="scientific">Kibdelosporangium lantanae</name>
    <dbReference type="NCBI Taxonomy" id="1497396"/>
    <lineage>
        <taxon>Bacteria</taxon>
        <taxon>Bacillati</taxon>
        <taxon>Actinomycetota</taxon>
        <taxon>Actinomycetes</taxon>
        <taxon>Pseudonocardiales</taxon>
        <taxon>Pseudonocardiaceae</taxon>
        <taxon>Kibdelosporangium</taxon>
    </lineage>
</organism>
<name>A0ABW3MQ24_9PSEU</name>
<reference evidence="2" key="1">
    <citation type="journal article" date="2019" name="Int. J. Syst. Evol. Microbiol.">
        <title>The Global Catalogue of Microorganisms (GCM) 10K type strain sequencing project: providing services to taxonomists for standard genome sequencing and annotation.</title>
        <authorList>
            <consortium name="The Broad Institute Genomics Platform"/>
            <consortium name="The Broad Institute Genome Sequencing Center for Infectious Disease"/>
            <person name="Wu L."/>
            <person name="Ma J."/>
        </authorList>
    </citation>
    <scope>NUCLEOTIDE SEQUENCE [LARGE SCALE GENOMIC DNA]</scope>
    <source>
        <strain evidence="2">JCM 31486</strain>
    </source>
</reference>
<keyword evidence="2" id="KW-1185">Reference proteome</keyword>
<evidence type="ECO:0000313" key="2">
    <source>
        <dbReference type="Proteomes" id="UP001597045"/>
    </source>
</evidence>
<comment type="caution">
    <text evidence="1">The sequence shown here is derived from an EMBL/GenBank/DDBJ whole genome shotgun (WGS) entry which is preliminary data.</text>
</comment>
<evidence type="ECO:0000313" key="1">
    <source>
        <dbReference type="EMBL" id="MFD1052646.1"/>
    </source>
</evidence>
<sequence length="102" mass="11504">HAEGVRLLPPGDPYTQMRDRETIVEKKYQREVWKNVGQPGVVLAHGRITGTWRPRRNGKRLTMTIRTFDTLASRDRKPLEAEAEAVASLRGASSVEVGFETC</sequence>
<dbReference type="Pfam" id="PF06224">
    <property type="entry name" value="AlkZ-like"/>
    <property type="match status" value="1"/>
</dbReference>
<accession>A0ABW3MQ24</accession>